<sequence>MRADLALVNRNLCTSRAQAQDMISRGLVCARFGTQFETVKKASQGIEAHVELKLLDDAAGRFVSRGGVKLSGALQHTGLNVDGLRCLDLGQSTGGFTDCLLQAGALSVVGIDVGRDQLHPKLKNHPSVLSLEGVNLKTVNVEELTTRMLTAKPDCLPFDLVVADLSFISLEKVLHNVASLMDVGKQALLLVKPQFELGPAALGKSGIVKDLQGHLPSIKQNLGIRCENCKLELLDFFPCSITGGDGNQEYFAHVRKQN</sequence>
<feature type="domain" description="Ribosomal RNA methyltransferase FtsJ" evidence="4">
    <location>
        <begin position="62"/>
        <end position="255"/>
    </location>
</feature>
<dbReference type="RefSeq" id="WP_284281978.1">
    <property type="nucleotide sequence ID" value="NZ_BSOJ01000028.1"/>
</dbReference>
<name>A0ABQ5YSX1_9BURK</name>
<dbReference type="Gene3D" id="3.10.290.10">
    <property type="entry name" value="RNA-binding S4 domain"/>
    <property type="match status" value="1"/>
</dbReference>
<dbReference type="InterPro" id="IPR002877">
    <property type="entry name" value="RNA_MeTrfase_FtsJ_dom"/>
</dbReference>
<gene>
    <name evidence="5" type="ORF">GCM10007875_23300</name>
</gene>
<evidence type="ECO:0000256" key="3">
    <source>
        <dbReference type="PROSITE-ProRule" id="PRU00182"/>
    </source>
</evidence>
<dbReference type="PROSITE" id="PS50889">
    <property type="entry name" value="S4"/>
    <property type="match status" value="1"/>
</dbReference>
<accession>A0ABQ5YSX1</accession>
<comment type="similarity">
    <text evidence="2">Belongs to the TlyA family.</text>
</comment>
<keyword evidence="1 3" id="KW-0694">RNA-binding</keyword>
<dbReference type="CDD" id="cd02440">
    <property type="entry name" value="AdoMet_MTases"/>
    <property type="match status" value="1"/>
</dbReference>
<dbReference type="PIRSF" id="PIRSF005578">
    <property type="entry name" value="TlyA"/>
    <property type="match status" value="1"/>
</dbReference>
<dbReference type="Proteomes" id="UP001156664">
    <property type="component" value="Unassembled WGS sequence"/>
</dbReference>
<evidence type="ECO:0000313" key="5">
    <source>
        <dbReference type="EMBL" id="GLR27239.1"/>
    </source>
</evidence>
<reference evidence="6" key="1">
    <citation type="journal article" date="2019" name="Int. J. Syst. Evol. Microbiol.">
        <title>The Global Catalogue of Microorganisms (GCM) 10K type strain sequencing project: providing services to taxonomists for standard genome sequencing and annotation.</title>
        <authorList>
            <consortium name="The Broad Institute Genomics Platform"/>
            <consortium name="The Broad Institute Genome Sequencing Center for Infectious Disease"/>
            <person name="Wu L."/>
            <person name="Ma J."/>
        </authorList>
    </citation>
    <scope>NUCLEOTIDE SEQUENCE [LARGE SCALE GENOMIC DNA]</scope>
    <source>
        <strain evidence="6">NBRC 105857</strain>
    </source>
</reference>
<evidence type="ECO:0000313" key="6">
    <source>
        <dbReference type="Proteomes" id="UP001156664"/>
    </source>
</evidence>
<dbReference type="InterPro" id="IPR047048">
    <property type="entry name" value="TlyA"/>
</dbReference>
<dbReference type="InterPro" id="IPR004538">
    <property type="entry name" value="Hemolysin_A/TlyA"/>
</dbReference>
<protein>
    <submittedName>
        <fullName evidence="5">TlyA family rRNA (Cytidine-2'-O)-methyltransferase</fullName>
    </submittedName>
</protein>
<dbReference type="Pfam" id="PF01728">
    <property type="entry name" value="FtsJ"/>
    <property type="match status" value="1"/>
</dbReference>
<organism evidence="5 6">
    <name type="scientific">Limnobacter litoralis</name>
    <dbReference type="NCBI Taxonomy" id="481366"/>
    <lineage>
        <taxon>Bacteria</taxon>
        <taxon>Pseudomonadati</taxon>
        <taxon>Pseudomonadota</taxon>
        <taxon>Betaproteobacteria</taxon>
        <taxon>Burkholderiales</taxon>
        <taxon>Burkholderiaceae</taxon>
        <taxon>Limnobacter</taxon>
    </lineage>
</organism>
<dbReference type="EMBL" id="BSOJ01000028">
    <property type="protein sequence ID" value="GLR27239.1"/>
    <property type="molecule type" value="Genomic_DNA"/>
</dbReference>
<evidence type="ECO:0000256" key="1">
    <source>
        <dbReference type="ARBA" id="ARBA00022884"/>
    </source>
</evidence>
<dbReference type="InterPro" id="IPR036986">
    <property type="entry name" value="S4_RNA-bd_sf"/>
</dbReference>
<evidence type="ECO:0000259" key="4">
    <source>
        <dbReference type="Pfam" id="PF01728"/>
    </source>
</evidence>
<keyword evidence="6" id="KW-1185">Reference proteome</keyword>
<proteinExistence type="inferred from homology"/>
<dbReference type="PANTHER" id="PTHR32319">
    <property type="entry name" value="BACTERIAL HEMOLYSIN-LIKE PROTEIN"/>
    <property type="match status" value="1"/>
</dbReference>
<dbReference type="CDD" id="cd00165">
    <property type="entry name" value="S4"/>
    <property type="match status" value="1"/>
</dbReference>
<dbReference type="InterPro" id="IPR029063">
    <property type="entry name" value="SAM-dependent_MTases_sf"/>
</dbReference>
<dbReference type="PANTHER" id="PTHR32319:SF0">
    <property type="entry name" value="BACTERIAL HEMOLYSIN-LIKE PROTEIN"/>
    <property type="match status" value="1"/>
</dbReference>
<dbReference type="Gene3D" id="3.40.50.150">
    <property type="entry name" value="Vaccinia Virus protein VP39"/>
    <property type="match status" value="1"/>
</dbReference>
<dbReference type="SUPFAM" id="SSF53335">
    <property type="entry name" value="S-adenosyl-L-methionine-dependent methyltransferases"/>
    <property type="match status" value="1"/>
</dbReference>
<comment type="caution">
    <text evidence="5">The sequence shown here is derived from an EMBL/GenBank/DDBJ whole genome shotgun (WGS) entry which is preliminary data.</text>
</comment>
<evidence type="ECO:0000256" key="2">
    <source>
        <dbReference type="ARBA" id="ARBA00029460"/>
    </source>
</evidence>